<dbReference type="Gene3D" id="2.40.170.20">
    <property type="entry name" value="TonB-dependent receptor, beta-barrel domain"/>
    <property type="match status" value="1"/>
</dbReference>
<accession>Q5GY44</accession>
<evidence type="ECO:0000256" key="7">
    <source>
        <dbReference type="ARBA" id="ARBA00023237"/>
    </source>
</evidence>
<dbReference type="EMBL" id="AE013598">
    <property type="protein sequence ID" value="AAW76377.1"/>
    <property type="molecule type" value="Genomic_DNA"/>
</dbReference>
<keyword evidence="12" id="KW-0675">Receptor</keyword>
<evidence type="ECO:0000256" key="8">
    <source>
        <dbReference type="PROSITE-ProRule" id="PRU01360"/>
    </source>
</evidence>
<dbReference type="Proteomes" id="UP000006735">
    <property type="component" value="Chromosome"/>
</dbReference>
<dbReference type="STRING" id="291331.XOO3123"/>
<dbReference type="SUPFAM" id="SSF56935">
    <property type="entry name" value="Porins"/>
    <property type="match status" value="1"/>
</dbReference>
<evidence type="ECO:0000256" key="4">
    <source>
        <dbReference type="ARBA" id="ARBA00022692"/>
    </source>
</evidence>
<feature type="domain" description="TonB-dependent receptor-like beta-barrel" evidence="10">
    <location>
        <begin position="403"/>
        <end position="944"/>
    </location>
</feature>
<dbReference type="PROSITE" id="PS52016">
    <property type="entry name" value="TONB_DEPENDENT_REC_3"/>
    <property type="match status" value="1"/>
</dbReference>
<evidence type="ECO:0000259" key="10">
    <source>
        <dbReference type="Pfam" id="PF00593"/>
    </source>
</evidence>
<dbReference type="HOGENOM" id="CLU_010745_0_0_6"/>
<evidence type="ECO:0000256" key="2">
    <source>
        <dbReference type="ARBA" id="ARBA00022448"/>
    </source>
</evidence>
<keyword evidence="4 8" id="KW-0812">Transmembrane</keyword>
<keyword evidence="7 8" id="KW-0998">Cell outer membrane</keyword>
<dbReference type="InterPro" id="IPR037066">
    <property type="entry name" value="Plug_dom_sf"/>
</dbReference>
<dbReference type="InterPro" id="IPR036942">
    <property type="entry name" value="Beta-barrel_TonB_sf"/>
</dbReference>
<organism evidence="12 13">
    <name type="scientific">Xanthomonas oryzae pv. oryzae (strain KACC10331 / KXO85)</name>
    <dbReference type="NCBI Taxonomy" id="291331"/>
    <lineage>
        <taxon>Bacteria</taxon>
        <taxon>Pseudomonadati</taxon>
        <taxon>Pseudomonadota</taxon>
        <taxon>Gammaproteobacteria</taxon>
        <taxon>Lysobacterales</taxon>
        <taxon>Lysobacteraceae</taxon>
        <taxon>Xanthomonas</taxon>
    </lineage>
</organism>
<evidence type="ECO:0000256" key="6">
    <source>
        <dbReference type="ARBA" id="ARBA00023136"/>
    </source>
</evidence>
<keyword evidence="2 8" id="KW-0813">Transport</keyword>
<name>Q5GY44_XANOR</name>
<dbReference type="InterPro" id="IPR000531">
    <property type="entry name" value="Beta-barrel_TonB"/>
</dbReference>
<evidence type="ECO:0000256" key="3">
    <source>
        <dbReference type="ARBA" id="ARBA00022452"/>
    </source>
</evidence>
<dbReference type="KEGG" id="xoo:XOO3123"/>
<dbReference type="AlphaFoldDB" id="Q5GY44"/>
<dbReference type="Gene3D" id="2.170.130.10">
    <property type="entry name" value="TonB-dependent receptor, plug domain"/>
    <property type="match status" value="1"/>
</dbReference>
<evidence type="ECO:0000313" key="13">
    <source>
        <dbReference type="Proteomes" id="UP000006735"/>
    </source>
</evidence>
<dbReference type="GO" id="GO:0009279">
    <property type="term" value="C:cell outer membrane"/>
    <property type="evidence" value="ECO:0007669"/>
    <property type="project" value="UniProtKB-SubCell"/>
</dbReference>
<reference evidence="12 13" key="1">
    <citation type="journal article" date="2005" name="Nucleic Acids Res.">
        <title>The genome sequence of Xanthomonas oryzae pathovar oryzae KACC10331, the bacterial blight pathogen of rice.</title>
        <authorList>
            <person name="Lee B.M."/>
            <person name="Park Y.J."/>
            <person name="Park D.S."/>
            <person name="Kang H.W."/>
            <person name="Kim J.G."/>
            <person name="Song E.S."/>
            <person name="Park I.C."/>
            <person name="Yoon U.H."/>
            <person name="Hahn J.H."/>
            <person name="Koo B.S."/>
            <person name="Lee G.B."/>
            <person name="Kim H."/>
            <person name="Park H.S."/>
            <person name="Yoon K.O."/>
            <person name="Kim J.H."/>
            <person name="Jung C.H."/>
            <person name="Koh N.H."/>
            <person name="Seo J.S."/>
            <person name="Go S.J."/>
        </authorList>
    </citation>
    <scope>NUCLEOTIDE SEQUENCE [LARGE SCALE GENOMIC DNA]</scope>
    <source>
        <strain evidence="13">KACC10331 / KXO85</strain>
    </source>
</reference>
<evidence type="ECO:0000256" key="5">
    <source>
        <dbReference type="ARBA" id="ARBA00023077"/>
    </source>
</evidence>
<gene>
    <name evidence="12" type="primary">btuB</name>
    <name evidence="12" type="ordered locus">XOO3123</name>
</gene>
<evidence type="ECO:0000256" key="1">
    <source>
        <dbReference type="ARBA" id="ARBA00004571"/>
    </source>
</evidence>
<dbReference type="Pfam" id="PF07715">
    <property type="entry name" value="Plug"/>
    <property type="match status" value="1"/>
</dbReference>
<keyword evidence="5 9" id="KW-0798">TonB box</keyword>
<proteinExistence type="inferred from homology"/>
<evidence type="ECO:0000256" key="9">
    <source>
        <dbReference type="RuleBase" id="RU003357"/>
    </source>
</evidence>
<evidence type="ECO:0000313" key="12">
    <source>
        <dbReference type="EMBL" id="AAW76377.1"/>
    </source>
</evidence>
<protein>
    <submittedName>
        <fullName evidence="12">TonB-dependent receptor</fullName>
    </submittedName>
</protein>
<keyword evidence="6 8" id="KW-0472">Membrane</keyword>
<sequence>MNRQVDAVAVVIDLPSVRCSGAAWPCAVAHEGGPFPVSAQGFPMSPSRTVVLAQRLALQSTTLATALMFALAVTAMPAAAQQRSDDADDATQTLDQVNVTGTHLRRVDAETASPVVVIDRQRIEDSGQSTLGQLLQRLPMMAGFQTGPALNSNFSHGRALVSLRNLGPERTLVLVNGHRMAGPASSVASAPGVDVNAIPAAMVERVEVLTDGASSVYGSDAIGGVVNVILKDRYDGFAATVDYAQSSHGDANRRTLGLEWGKTWDRGGLILGLSRNSMNPVFNRDRSYAAKAVKYLDGQVGEIRGANTRAFLTDGRVLTPVGGVAPGPVGEDAFRPYNRATDSYNVYDTQYLITPIQRTNASLHGSFDVTQAVQAYVDVFWTRSKTVSRLDAYDLEMQDAVNNYYNPFGDQLDAYYVRSPQANTRVYTSTMFQTNIVAGLRGRLADSSWQWDAAAGYANYKDTLVRNGFSVTSKLNNAVGASFLDNDGVVKCGAPGAVIAGCTPINVFNPNDPATIAALRGTQLAVDLIDKSQMRFVEISANGDLFKLPAGAVQAAVGLVYRTNKFVQGTTSDVAAADADGNCDYNDGCILKQGRDEAVREAYAELLVPLLKDVPFAEVLNLNLGSRYSTYDAWGNTTNSKVAIEWRPIANLLVRATGSQVFRAPALGDLYGSPYNTVFDTTADFQDPCTGFTGAPNPACANVPNDGSFTNTAQFNVVTSGANNVGFKLKPERGRSYNVGLVYDPDRVRGLSLNVDSWRVVLDDMLSGVGVQQVVNDCFDGSESAFCPLIQRDTAGQLTRVSVPFAYNSGKVDTRGYDAGIHYTLANTAWGAFAAEVDATFFSSYRFAGDAHNYVGENSSWGNMPRWRAVANLAWDKGPWHASWNTRYLGRTVNGSQYENFCADTNADGSCAYFRIGSVVYHDASLSRKIASLHSTLAVGVDNLGDRKPPRFYRYSNAANTEASTYDTLGRYFWSRLRVEF</sequence>
<keyword evidence="13" id="KW-1185">Reference proteome</keyword>
<comment type="subcellular location">
    <subcellularLocation>
        <location evidence="1 8">Cell outer membrane</location>
        <topology evidence="1 8">Multi-pass membrane protein</topology>
    </subcellularLocation>
</comment>
<evidence type="ECO:0000259" key="11">
    <source>
        <dbReference type="Pfam" id="PF07715"/>
    </source>
</evidence>
<dbReference type="InterPro" id="IPR039426">
    <property type="entry name" value="TonB-dep_rcpt-like"/>
</dbReference>
<dbReference type="PANTHER" id="PTHR47234:SF2">
    <property type="entry name" value="TONB-DEPENDENT RECEPTOR"/>
    <property type="match status" value="1"/>
</dbReference>
<feature type="domain" description="TonB-dependent receptor plug" evidence="11">
    <location>
        <begin position="110"/>
        <end position="225"/>
    </location>
</feature>
<keyword evidence="3 8" id="KW-1134">Transmembrane beta strand</keyword>
<dbReference type="PANTHER" id="PTHR47234">
    <property type="match status" value="1"/>
</dbReference>
<dbReference type="InterPro" id="IPR012910">
    <property type="entry name" value="Plug_dom"/>
</dbReference>
<comment type="similarity">
    <text evidence="8 9">Belongs to the TonB-dependent receptor family.</text>
</comment>
<dbReference type="Pfam" id="PF00593">
    <property type="entry name" value="TonB_dep_Rec_b-barrel"/>
    <property type="match status" value="1"/>
</dbReference>